<sequence length="516" mass="53650">MNGAKSLVKTFLHSGVDTVFANPGTSEMHFVAALDEHPEMNCVLCLFEGGTTGAADGYYRMKRDVAGTLLHLAPGFGNAFANLHNAQKSGSGIVNVVGDHATHHLRYESPLKGDIVGVSQSVSHWTRVSHHATSVATDGAAAIQAARSQNGQIATLVLPANTAWEPSQGPVTTSLPPHPLHRPSAEVIEVAAVRLKNRNAALMIGGAALFEPLRTLVGKISAATGCRLLCDTLIPRIAKGAGAAQLDQLVYPITPKIAQVEQTSSITMIGADRPVAFFAYPGKPSTPEPAGCTVSTLCAPTDDIAWTVQSLADAVGVSSKTQQNTYALDLPPIPTGGLMLEKVGRALAALIPENAIVCNESVTSGFHVIPPMATARPHDLLGGTGGAIGLCLPCATGAAIACPDRKVIALTGDGSAMYTLQSLWTMARENLDVTVVVFANGGYQILRDELANVGVESIGKNAEAMFDVEKPSLDWVSLAKGHGVPGTRAEDTDEFVKALSVGLSSGGPSLIEVVCP</sequence>
<feature type="domain" description="Thiamine pyrophosphate enzyme TPP-binding" evidence="3">
    <location>
        <begin position="377"/>
        <end position="513"/>
    </location>
</feature>
<organism evidence="5 6">
    <name type="scientific">Roseovarius phycicola</name>
    <dbReference type="NCBI Taxonomy" id="3080976"/>
    <lineage>
        <taxon>Bacteria</taxon>
        <taxon>Pseudomonadati</taxon>
        <taxon>Pseudomonadota</taxon>
        <taxon>Alphaproteobacteria</taxon>
        <taxon>Rhodobacterales</taxon>
        <taxon>Roseobacteraceae</taxon>
        <taxon>Roseovarius</taxon>
    </lineage>
</organism>
<reference evidence="5 6" key="1">
    <citation type="submission" date="2023-10" db="EMBL/GenBank/DDBJ databases">
        <title>Roseovarius strain S88 nov., isolated from a marine algae.</title>
        <authorList>
            <person name="Lee M.W."/>
            <person name="Lee J.K."/>
            <person name="Kim J.M."/>
            <person name="Choi D.G."/>
            <person name="Baek J.H."/>
            <person name="Bayburt H."/>
            <person name="Jung J.J."/>
            <person name="Han D.M."/>
            <person name="Jeon C.O."/>
        </authorList>
    </citation>
    <scope>NUCLEOTIDE SEQUENCE [LARGE SCALE GENOMIC DNA]</scope>
    <source>
        <strain evidence="5 6">S88</strain>
    </source>
</reference>
<dbReference type="EMBL" id="CP146069">
    <property type="protein sequence ID" value="WWR45893.1"/>
    <property type="molecule type" value="Genomic_DNA"/>
</dbReference>
<evidence type="ECO:0000259" key="3">
    <source>
        <dbReference type="Pfam" id="PF02775"/>
    </source>
</evidence>
<comment type="similarity">
    <text evidence="1">Belongs to the TPP enzyme family.</text>
</comment>
<dbReference type="Proteomes" id="UP001364156">
    <property type="component" value="Chromosome"/>
</dbReference>
<dbReference type="SUPFAM" id="SSF52518">
    <property type="entry name" value="Thiamin diphosphate-binding fold (THDP-binding)"/>
    <property type="match status" value="2"/>
</dbReference>
<proteinExistence type="inferred from homology"/>
<dbReference type="InterPro" id="IPR012001">
    <property type="entry name" value="Thiamin_PyroP_enz_TPP-bd_dom"/>
</dbReference>
<dbReference type="CDD" id="cd07035">
    <property type="entry name" value="TPP_PYR_POX_like"/>
    <property type="match status" value="1"/>
</dbReference>
<dbReference type="CDD" id="cd02002">
    <property type="entry name" value="TPP_BFDC"/>
    <property type="match status" value="1"/>
</dbReference>
<dbReference type="Pfam" id="PF02776">
    <property type="entry name" value="TPP_enzyme_N"/>
    <property type="match status" value="1"/>
</dbReference>
<evidence type="ECO:0000313" key="6">
    <source>
        <dbReference type="Proteomes" id="UP001364156"/>
    </source>
</evidence>
<evidence type="ECO:0000256" key="2">
    <source>
        <dbReference type="ARBA" id="ARBA00023052"/>
    </source>
</evidence>
<keyword evidence="2" id="KW-0786">Thiamine pyrophosphate</keyword>
<evidence type="ECO:0000259" key="4">
    <source>
        <dbReference type="Pfam" id="PF02776"/>
    </source>
</evidence>
<dbReference type="NCBIfam" id="NF005760">
    <property type="entry name" value="PRK07586.1"/>
    <property type="match status" value="1"/>
</dbReference>
<gene>
    <name evidence="5" type="ORF">RZ517_14050</name>
</gene>
<dbReference type="Pfam" id="PF02775">
    <property type="entry name" value="TPP_enzyme_C"/>
    <property type="match status" value="1"/>
</dbReference>
<dbReference type="RefSeq" id="WP_338548798.1">
    <property type="nucleotide sequence ID" value="NZ_CP146069.1"/>
</dbReference>
<evidence type="ECO:0000313" key="5">
    <source>
        <dbReference type="EMBL" id="WWR45893.1"/>
    </source>
</evidence>
<dbReference type="Gene3D" id="3.40.50.970">
    <property type="match status" value="2"/>
</dbReference>
<accession>A0ABZ2HFM5</accession>
<keyword evidence="6" id="KW-1185">Reference proteome</keyword>
<protein>
    <submittedName>
        <fullName evidence="5">Acetolactate synthase large subunit</fullName>
    </submittedName>
</protein>
<dbReference type="PANTHER" id="PTHR18968:SF86">
    <property type="entry name" value="ACETOLACTATE SYNTHASE LARGE SUBUNIT ILVX-RELATED"/>
    <property type="match status" value="1"/>
</dbReference>
<evidence type="ECO:0000256" key="1">
    <source>
        <dbReference type="ARBA" id="ARBA00007812"/>
    </source>
</evidence>
<dbReference type="PANTHER" id="PTHR18968">
    <property type="entry name" value="THIAMINE PYROPHOSPHATE ENZYMES"/>
    <property type="match status" value="1"/>
</dbReference>
<dbReference type="InterPro" id="IPR029061">
    <property type="entry name" value="THDP-binding"/>
</dbReference>
<dbReference type="InterPro" id="IPR045229">
    <property type="entry name" value="TPP_enz"/>
</dbReference>
<name>A0ABZ2HFM5_9RHOB</name>
<feature type="domain" description="Thiamine pyrophosphate enzyme N-terminal TPP-binding" evidence="4">
    <location>
        <begin position="1"/>
        <end position="106"/>
    </location>
</feature>
<dbReference type="InterPro" id="IPR011766">
    <property type="entry name" value="TPP_enzyme_TPP-bd"/>
</dbReference>